<name>A0A8H4VIK1_9AGAR</name>
<keyword evidence="1" id="KW-0732">Signal</keyword>
<accession>A0A8H4VIK1</accession>
<feature type="chain" id="PRO_5034982608" evidence="1">
    <location>
        <begin position="21"/>
        <end position="66"/>
    </location>
</feature>
<comment type="caution">
    <text evidence="2">The sequence shown here is derived from an EMBL/GenBank/DDBJ whole genome shotgun (WGS) entry which is preliminary data.</text>
</comment>
<evidence type="ECO:0000313" key="2">
    <source>
        <dbReference type="EMBL" id="KAF4610948.1"/>
    </source>
</evidence>
<organism evidence="2 3">
    <name type="scientific">Agrocybe pediades</name>
    <dbReference type="NCBI Taxonomy" id="84607"/>
    <lineage>
        <taxon>Eukaryota</taxon>
        <taxon>Fungi</taxon>
        <taxon>Dikarya</taxon>
        <taxon>Basidiomycota</taxon>
        <taxon>Agaricomycotina</taxon>
        <taxon>Agaricomycetes</taxon>
        <taxon>Agaricomycetidae</taxon>
        <taxon>Agaricales</taxon>
        <taxon>Agaricineae</taxon>
        <taxon>Strophariaceae</taxon>
        <taxon>Agrocybe</taxon>
    </lineage>
</organism>
<reference evidence="2 3" key="1">
    <citation type="submission" date="2019-12" db="EMBL/GenBank/DDBJ databases">
        <authorList>
            <person name="Floudas D."/>
            <person name="Bentzer J."/>
            <person name="Ahren D."/>
            <person name="Johansson T."/>
            <person name="Persson P."/>
            <person name="Tunlid A."/>
        </authorList>
    </citation>
    <scope>NUCLEOTIDE SEQUENCE [LARGE SCALE GENOMIC DNA]</scope>
    <source>
        <strain evidence="2 3">CBS 102.39</strain>
    </source>
</reference>
<dbReference type="AlphaFoldDB" id="A0A8H4VIK1"/>
<dbReference type="EMBL" id="JAACJL010000058">
    <property type="protein sequence ID" value="KAF4610948.1"/>
    <property type="molecule type" value="Genomic_DNA"/>
</dbReference>
<keyword evidence="3" id="KW-1185">Reference proteome</keyword>
<protein>
    <submittedName>
        <fullName evidence="2">Uncharacterized protein</fullName>
    </submittedName>
</protein>
<dbReference type="Proteomes" id="UP000521872">
    <property type="component" value="Unassembled WGS sequence"/>
</dbReference>
<feature type="signal peptide" evidence="1">
    <location>
        <begin position="1"/>
        <end position="20"/>
    </location>
</feature>
<evidence type="ECO:0000256" key="1">
    <source>
        <dbReference type="SAM" id="SignalP"/>
    </source>
</evidence>
<proteinExistence type="predicted"/>
<gene>
    <name evidence="2" type="ORF">D9613_006565</name>
</gene>
<sequence length="66" mass="6692">MKFTLPFVTAVVACASQALASPAPQSTSTPPTVICPFITPSTTVPPQTVLQCGTGFFCCQGLGDAS</sequence>
<evidence type="ECO:0000313" key="3">
    <source>
        <dbReference type="Proteomes" id="UP000521872"/>
    </source>
</evidence>